<dbReference type="AlphaFoldDB" id="A0A9D4RNC4"/>
<gene>
    <name evidence="1" type="ORF">DPMN_035892</name>
</gene>
<evidence type="ECO:0000313" key="1">
    <source>
        <dbReference type="EMBL" id="KAH3872672.1"/>
    </source>
</evidence>
<evidence type="ECO:0000313" key="2">
    <source>
        <dbReference type="Proteomes" id="UP000828390"/>
    </source>
</evidence>
<comment type="caution">
    <text evidence="1">The sequence shown here is derived from an EMBL/GenBank/DDBJ whole genome shotgun (WGS) entry which is preliminary data.</text>
</comment>
<dbReference type="EMBL" id="JAIWYP010000002">
    <property type="protein sequence ID" value="KAH3872672.1"/>
    <property type="molecule type" value="Genomic_DNA"/>
</dbReference>
<protein>
    <submittedName>
        <fullName evidence="1">Uncharacterized protein</fullName>
    </submittedName>
</protein>
<name>A0A9D4RNC4_DREPO</name>
<dbReference type="Proteomes" id="UP000828390">
    <property type="component" value="Unassembled WGS sequence"/>
</dbReference>
<proteinExistence type="predicted"/>
<accession>A0A9D4RNC4</accession>
<organism evidence="1 2">
    <name type="scientific">Dreissena polymorpha</name>
    <name type="common">Zebra mussel</name>
    <name type="synonym">Mytilus polymorpha</name>
    <dbReference type="NCBI Taxonomy" id="45954"/>
    <lineage>
        <taxon>Eukaryota</taxon>
        <taxon>Metazoa</taxon>
        <taxon>Spiralia</taxon>
        <taxon>Lophotrochozoa</taxon>
        <taxon>Mollusca</taxon>
        <taxon>Bivalvia</taxon>
        <taxon>Autobranchia</taxon>
        <taxon>Heteroconchia</taxon>
        <taxon>Euheterodonta</taxon>
        <taxon>Imparidentia</taxon>
        <taxon>Neoheterodontei</taxon>
        <taxon>Myida</taxon>
        <taxon>Dreissenoidea</taxon>
        <taxon>Dreissenidae</taxon>
        <taxon>Dreissena</taxon>
    </lineage>
</organism>
<reference evidence="1" key="2">
    <citation type="submission" date="2020-11" db="EMBL/GenBank/DDBJ databases">
        <authorList>
            <person name="McCartney M.A."/>
            <person name="Auch B."/>
            <person name="Kono T."/>
            <person name="Mallez S."/>
            <person name="Becker A."/>
            <person name="Gohl D.M."/>
            <person name="Silverstein K.A.T."/>
            <person name="Koren S."/>
            <person name="Bechman K.B."/>
            <person name="Herman A."/>
            <person name="Abrahante J.E."/>
            <person name="Garbe J."/>
        </authorList>
    </citation>
    <scope>NUCLEOTIDE SEQUENCE</scope>
    <source>
        <strain evidence="1">Duluth1</strain>
        <tissue evidence="1">Whole animal</tissue>
    </source>
</reference>
<sequence length="50" mass="5973">MYMQGMELIHWNHTTVRQSMAAYHAMEEKTMFHNVLGTRSRTYQHAIMAM</sequence>
<keyword evidence="2" id="KW-1185">Reference proteome</keyword>
<reference evidence="1" key="1">
    <citation type="journal article" date="2019" name="bioRxiv">
        <title>The Genome of the Zebra Mussel, Dreissena polymorpha: A Resource for Invasive Species Research.</title>
        <authorList>
            <person name="McCartney M.A."/>
            <person name="Auch B."/>
            <person name="Kono T."/>
            <person name="Mallez S."/>
            <person name="Zhang Y."/>
            <person name="Obille A."/>
            <person name="Becker A."/>
            <person name="Abrahante J.E."/>
            <person name="Garbe J."/>
            <person name="Badalamenti J.P."/>
            <person name="Herman A."/>
            <person name="Mangelson H."/>
            <person name="Liachko I."/>
            <person name="Sullivan S."/>
            <person name="Sone E.D."/>
            <person name="Koren S."/>
            <person name="Silverstein K.A.T."/>
            <person name="Beckman K.B."/>
            <person name="Gohl D.M."/>
        </authorList>
    </citation>
    <scope>NUCLEOTIDE SEQUENCE</scope>
    <source>
        <strain evidence="1">Duluth1</strain>
        <tissue evidence="1">Whole animal</tissue>
    </source>
</reference>